<evidence type="ECO:0000313" key="3">
    <source>
        <dbReference type="EMBL" id="KQM08605.1"/>
    </source>
</evidence>
<dbReference type="PANTHER" id="PTHR31793:SF27">
    <property type="entry name" value="NOVEL THIOESTERASE SUPERFAMILY DOMAIN AND SAPOSIN A-TYPE DOMAIN CONTAINING PROTEIN (0610012H03RIK)"/>
    <property type="match status" value="1"/>
</dbReference>
<dbReference type="AlphaFoldDB" id="A0A0Q4B6R8"/>
<gene>
    <name evidence="3" type="ORF">AL399_06355</name>
</gene>
<dbReference type="InterPro" id="IPR050563">
    <property type="entry name" value="4-hydroxybenzoyl-CoA_TE"/>
</dbReference>
<comment type="caution">
    <text evidence="3">The sequence shown here is derived from an EMBL/GenBank/DDBJ whole genome shotgun (WGS) entry which is preliminary data.</text>
</comment>
<dbReference type="Gene3D" id="3.10.129.10">
    <property type="entry name" value="Hotdog Thioesterase"/>
    <property type="match status" value="1"/>
</dbReference>
<dbReference type="PATRIC" id="fig|1702214.3.peg.569"/>
<accession>A0A0Q4B6R8</accession>
<organism evidence="3 4">
    <name type="scientific">Candidatus [Bacteroides] periocalifornicus</name>
    <dbReference type="NCBI Taxonomy" id="1702214"/>
    <lineage>
        <taxon>Bacteria</taxon>
        <taxon>Pseudomonadati</taxon>
        <taxon>Bacteroidota</taxon>
    </lineage>
</organism>
<evidence type="ECO:0000256" key="1">
    <source>
        <dbReference type="ARBA" id="ARBA00005953"/>
    </source>
</evidence>
<dbReference type="PANTHER" id="PTHR31793">
    <property type="entry name" value="4-HYDROXYBENZOYL-COA THIOESTERASE FAMILY MEMBER"/>
    <property type="match status" value="1"/>
</dbReference>
<dbReference type="SUPFAM" id="SSF54637">
    <property type="entry name" value="Thioesterase/thiol ester dehydrase-isomerase"/>
    <property type="match status" value="1"/>
</dbReference>
<evidence type="ECO:0000256" key="2">
    <source>
        <dbReference type="ARBA" id="ARBA00022801"/>
    </source>
</evidence>
<keyword evidence="4" id="KW-1185">Reference proteome</keyword>
<comment type="similarity">
    <text evidence="1">Belongs to the 4-hydroxybenzoyl-CoA thioesterase family.</text>
</comment>
<dbReference type="STRING" id="1702214.AL399_06355"/>
<dbReference type="Proteomes" id="UP000054172">
    <property type="component" value="Unassembled WGS sequence"/>
</dbReference>
<dbReference type="InterPro" id="IPR029069">
    <property type="entry name" value="HotDog_dom_sf"/>
</dbReference>
<sequence length="154" mass="17735">MSRRIAREQTESPDFLSPFRHRLPLQLRFCDADRLGHVNNSVYQQFYDLGRLHYFMHVLGRPIDWDGVGVVLARVEIDFYRPLHVEERAAVATLVPGEFRTPKSFETLQAIYNPDSGLVYSVGQSVMVGFDPSTGHSTEILPEWWEAIDKWGRG</sequence>
<protein>
    <recommendedName>
        <fullName evidence="5">Thioesterase domain-containing protein</fullName>
    </recommendedName>
</protein>
<name>A0A0Q4B6R8_9BACT</name>
<keyword evidence="2" id="KW-0378">Hydrolase</keyword>
<dbReference type="Pfam" id="PF13279">
    <property type="entry name" value="4HBT_2"/>
    <property type="match status" value="1"/>
</dbReference>
<evidence type="ECO:0000313" key="4">
    <source>
        <dbReference type="Proteomes" id="UP000054172"/>
    </source>
</evidence>
<dbReference type="CDD" id="cd00586">
    <property type="entry name" value="4HBT"/>
    <property type="match status" value="1"/>
</dbReference>
<dbReference type="EMBL" id="LIIK01000029">
    <property type="protein sequence ID" value="KQM08605.1"/>
    <property type="molecule type" value="Genomic_DNA"/>
</dbReference>
<proteinExistence type="inferred from homology"/>
<evidence type="ECO:0008006" key="5">
    <source>
        <dbReference type="Google" id="ProtNLM"/>
    </source>
</evidence>
<dbReference type="GO" id="GO:0047617">
    <property type="term" value="F:fatty acyl-CoA hydrolase activity"/>
    <property type="evidence" value="ECO:0007669"/>
    <property type="project" value="TreeGrafter"/>
</dbReference>
<reference evidence="3" key="1">
    <citation type="submission" date="2015-08" db="EMBL/GenBank/DDBJ databases">
        <title>Candidatus Bacteriodes Periocalifornicus.</title>
        <authorList>
            <person name="McLean J.S."/>
            <person name="Kelley S."/>
        </authorList>
    </citation>
    <scope>NUCLEOTIDE SEQUENCE [LARGE SCALE GENOMIC DNA]</scope>
    <source>
        <strain evidence="3">12B</strain>
    </source>
</reference>